<dbReference type="Proteomes" id="UP000053372">
    <property type="component" value="Unassembled WGS sequence"/>
</dbReference>
<proteinExistence type="predicted"/>
<gene>
    <name evidence="1" type="ORF">BC008_39650</name>
    <name evidence="2" type="ORF">BC008_40625</name>
</gene>
<organism evidence="2 3">
    <name type="scientific">Mastigocoleus testarum BC008</name>
    <dbReference type="NCBI Taxonomy" id="371196"/>
    <lineage>
        <taxon>Bacteria</taxon>
        <taxon>Bacillati</taxon>
        <taxon>Cyanobacteriota</taxon>
        <taxon>Cyanophyceae</taxon>
        <taxon>Nostocales</taxon>
        <taxon>Hapalosiphonaceae</taxon>
        <taxon>Mastigocoleus</taxon>
    </lineage>
</organism>
<name>A0A0V7ZK09_9CYAN</name>
<dbReference type="OrthoDB" id="9935169at2"/>
<comment type="caution">
    <text evidence="2">The sequence shown here is derived from an EMBL/GenBank/DDBJ whole genome shotgun (WGS) entry which is preliminary data.</text>
</comment>
<evidence type="ECO:0000313" key="3">
    <source>
        <dbReference type="Proteomes" id="UP000053372"/>
    </source>
</evidence>
<evidence type="ECO:0000313" key="2">
    <source>
        <dbReference type="EMBL" id="KST64630.1"/>
    </source>
</evidence>
<protein>
    <submittedName>
        <fullName evidence="2">Uncharacterized protein</fullName>
    </submittedName>
</protein>
<evidence type="ECO:0000313" key="1">
    <source>
        <dbReference type="EMBL" id="KST63920.1"/>
    </source>
</evidence>
<keyword evidence="3" id="KW-1185">Reference proteome</keyword>
<dbReference type="EMBL" id="LMTZ01000118">
    <property type="protein sequence ID" value="KST64630.1"/>
    <property type="molecule type" value="Genomic_DNA"/>
</dbReference>
<dbReference type="RefSeq" id="WP_027845050.1">
    <property type="nucleotide sequence ID" value="NZ_LMTZ01000118.1"/>
</dbReference>
<dbReference type="AlphaFoldDB" id="A0A0V7ZK09"/>
<sequence length="66" mass="7661">MENKQDLHTDLRSVFDQLTKFRESHPNAWKVVNKRLLENGSTTLTDADAALFYALEIIEEIDLQQV</sequence>
<accession>A0A0V7ZK09</accession>
<dbReference type="EMBL" id="LMTZ01000129">
    <property type="protein sequence ID" value="KST63920.1"/>
    <property type="molecule type" value="Genomic_DNA"/>
</dbReference>
<reference evidence="2 3" key="1">
    <citation type="journal article" date="2015" name="Genome Announc.">
        <title>Draft Genome of the Euendolithic (true boring) Cyanobacterium Mastigocoleus testarum strain BC008.</title>
        <authorList>
            <person name="Guida B.S."/>
            <person name="Garcia-Pichel F."/>
        </authorList>
    </citation>
    <scope>NUCLEOTIDE SEQUENCE [LARGE SCALE GENOMIC DNA]</scope>
    <source>
        <strain evidence="2 3">BC008</strain>
    </source>
</reference>